<evidence type="ECO:0000256" key="2">
    <source>
        <dbReference type="ARBA" id="ARBA00009199"/>
    </source>
</evidence>
<dbReference type="PANTHER" id="PTHR11895:SF7">
    <property type="entry name" value="GLUTAMYL-TRNA(GLN) AMIDOTRANSFERASE SUBUNIT A, MITOCHONDRIAL"/>
    <property type="match status" value="1"/>
</dbReference>
<dbReference type="PIRSF" id="PIRSF001221">
    <property type="entry name" value="Amidase_fungi"/>
    <property type="match status" value="1"/>
</dbReference>
<name>A0A2W7CHI8_9HYPH</name>
<comment type="caution">
    <text evidence="5">The sequence shown here is derived from an EMBL/GenBank/DDBJ whole genome shotgun (WGS) entry which is preliminary data.</text>
</comment>
<comment type="similarity">
    <text evidence="2">Belongs to the amidase family.</text>
</comment>
<dbReference type="OrthoDB" id="9814821at2"/>
<keyword evidence="6" id="KW-1185">Reference proteome</keyword>
<reference evidence="6" key="1">
    <citation type="submission" date="2017-03" db="EMBL/GenBank/DDBJ databases">
        <authorList>
            <person name="Safronova V.I."/>
            <person name="Sazanova A.L."/>
            <person name="Chirak E.R."/>
        </authorList>
    </citation>
    <scope>NUCLEOTIDE SEQUENCE [LARGE SCALE GENOMIC DNA]</scope>
    <source>
        <strain evidence="6">Ach-343</strain>
    </source>
</reference>
<dbReference type="InterPro" id="IPR020556">
    <property type="entry name" value="Amidase_CS"/>
</dbReference>
<gene>
    <name evidence="5" type="ORF">B5V02_38960</name>
</gene>
<dbReference type="InterPro" id="IPR000120">
    <property type="entry name" value="Amidase"/>
</dbReference>
<evidence type="ECO:0000313" key="5">
    <source>
        <dbReference type="EMBL" id="PZV33309.1"/>
    </source>
</evidence>
<organism evidence="5 6">
    <name type="scientific">Mesorhizobium kowhaii</name>
    <dbReference type="NCBI Taxonomy" id="1300272"/>
    <lineage>
        <taxon>Bacteria</taxon>
        <taxon>Pseudomonadati</taxon>
        <taxon>Pseudomonadota</taxon>
        <taxon>Alphaproteobacteria</taxon>
        <taxon>Hyphomicrobiales</taxon>
        <taxon>Phyllobacteriaceae</taxon>
        <taxon>Mesorhizobium</taxon>
    </lineage>
</organism>
<evidence type="ECO:0000313" key="6">
    <source>
        <dbReference type="Proteomes" id="UP000248616"/>
    </source>
</evidence>
<dbReference type="GO" id="GO:0003824">
    <property type="term" value="F:catalytic activity"/>
    <property type="evidence" value="ECO:0007669"/>
    <property type="project" value="InterPro"/>
</dbReference>
<dbReference type="Gene3D" id="3.90.1300.10">
    <property type="entry name" value="Amidase signature (AS) domain"/>
    <property type="match status" value="1"/>
</dbReference>
<sequence length="493" mass="51959">MTSADDATQLCFLPATELAQRIRRRDLSPVEVTEAYLRRIEARNPVVNAYTLVLGDEAMDAARVAEKEVMAGVPLGPLHGVPVGIKDLDDVAGVPTSMASRAVMNRVPKTSAAAVERLLDAGAIVLGKTNTPEFGHKGITDNLRFGPTSTPFAIGYNSGGSSGGSAAAVADGMAALAQGTDGGGSVRIPASFSGTVGFKPSFGRIPSVTRPDGFLWGHPLVHIGPLARTVADAALMTGIMAGPHSRDPLSLPDDGVDYVAAAGEQTRPLRVAYSPRLGNFPVDPQVASVIAAAVETMRDNGIAVDEVELDFKADHKELAALWVRTISIHYAAIAVYWKQEGIDLMGEHAAVLTPQFLAMLEGAYKVSAVEHALDGLLRTGVHDGLENVFETHDLIVSPTLAIPPVKNATDGNTIGPTSINGEAVDPLIGWCMTYPINYTGHPAISVPAGLTPQGLPVGLQIIGRRHADESVLAMAAQFERIQPWFQNYPGLAR</sequence>
<feature type="domain" description="Amidase" evidence="4">
    <location>
        <begin position="31"/>
        <end position="472"/>
    </location>
</feature>
<protein>
    <recommendedName>
        <fullName evidence="3">Indoleacetamide hydrolase</fullName>
    </recommendedName>
</protein>
<dbReference type="AlphaFoldDB" id="A0A2W7CHI8"/>
<accession>A0A2W7CHI8</accession>
<evidence type="ECO:0000256" key="1">
    <source>
        <dbReference type="ARBA" id="ARBA00003871"/>
    </source>
</evidence>
<comment type="function">
    <text evidence="1">Hydrolyzes indole-3-acetamide (IAM) into indole-3-acetic acid (IAA).</text>
</comment>
<dbReference type="PROSITE" id="PS00571">
    <property type="entry name" value="AMIDASES"/>
    <property type="match status" value="1"/>
</dbReference>
<dbReference type="InterPro" id="IPR036928">
    <property type="entry name" value="AS_sf"/>
</dbReference>
<proteinExistence type="inferred from homology"/>
<dbReference type="EMBL" id="MZXV01000085">
    <property type="protein sequence ID" value="PZV33309.1"/>
    <property type="molecule type" value="Genomic_DNA"/>
</dbReference>
<dbReference type="PANTHER" id="PTHR11895">
    <property type="entry name" value="TRANSAMIDASE"/>
    <property type="match status" value="1"/>
</dbReference>
<dbReference type="Pfam" id="PF01425">
    <property type="entry name" value="Amidase"/>
    <property type="match status" value="1"/>
</dbReference>
<dbReference type="InterPro" id="IPR023631">
    <property type="entry name" value="Amidase_dom"/>
</dbReference>
<dbReference type="SUPFAM" id="SSF75304">
    <property type="entry name" value="Amidase signature (AS) enzymes"/>
    <property type="match status" value="1"/>
</dbReference>
<evidence type="ECO:0000256" key="3">
    <source>
        <dbReference type="ARBA" id="ARBA00021874"/>
    </source>
</evidence>
<dbReference type="Proteomes" id="UP000248616">
    <property type="component" value="Unassembled WGS sequence"/>
</dbReference>
<evidence type="ECO:0000259" key="4">
    <source>
        <dbReference type="Pfam" id="PF01425"/>
    </source>
</evidence>
<dbReference type="RefSeq" id="WP_111549266.1">
    <property type="nucleotide sequence ID" value="NZ_MZXV01000085.1"/>
</dbReference>